<dbReference type="Pfam" id="PF22606">
    <property type="entry name" value="Cdc6-ORC-like_ATPase_lid"/>
    <property type="match status" value="1"/>
</dbReference>
<dbReference type="GeneID" id="63720561"/>
<dbReference type="InterPro" id="IPR043151">
    <property type="entry name" value="BAH_sf"/>
</dbReference>
<feature type="region of interest" description="Disordered" evidence="11">
    <location>
        <begin position="1"/>
        <end position="37"/>
    </location>
</feature>
<dbReference type="InterPro" id="IPR050311">
    <property type="entry name" value="ORC1/CDC6"/>
</dbReference>
<keyword evidence="8 10" id="KW-0238">DNA-binding</keyword>
<dbReference type="GO" id="GO:0046872">
    <property type="term" value="F:metal ion binding"/>
    <property type="evidence" value="ECO:0007669"/>
    <property type="project" value="UniProtKB-KW"/>
</dbReference>
<dbReference type="Pfam" id="PF01426">
    <property type="entry name" value="BAH"/>
    <property type="match status" value="1"/>
</dbReference>
<dbReference type="AlphaFoldDB" id="A0A151GFS2"/>
<comment type="subcellular location">
    <subcellularLocation>
        <location evidence="1 10">Nucleus</location>
    </subcellularLocation>
</comment>
<dbReference type="FunCoup" id="A0A151GFS2">
    <property type="interactions" value="353"/>
</dbReference>
<reference evidence="13 14" key="1">
    <citation type="journal article" date="2016" name="Sci. Rep.">
        <title>Insights into Adaptations to a Near-Obligate Nematode Endoparasitic Lifestyle from the Finished Genome of Drechmeria coniospora.</title>
        <authorList>
            <person name="Zhang L."/>
            <person name="Zhou Z."/>
            <person name="Guo Q."/>
            <person name="Fokkens L."/>
            <person name="Miskei M."/>
            <person name="Pocsi I."/>
            <person name="Zhang W."/>
            <person name="Chen M."/>
            <person name="Wang L."/>
            <person name="Sun Y."/>
            <person name="Donzelli B.G."/>
            <person name="Gibson D.M."/>
            <person name="Nelson D.R."/>
            <person name="Luo J.G."/>
            <person name="Rep M."/>
            <person name="Liu H."/>
            <person name="Yang S."/>
            <person name="Wang J."/>
            <person name="Krasnoff S.B."/>
            <person name="Xu Y."/>
            <person name="Molnar I."/>
            <person name="Lin M."/>
        </authorList>
    </citation>
    <scope>NUCLEOTIDE SEQUENCE [LARGE SCALE GENOMIC DNA]</scope>
    <source>
        <strain evidence="13 14">ARSEF 6962</strain>
    </source>
</reference>
<dbReference type="InterPro" id="IPR003593">
    <property type="entry name" value="AAA+_ATPase"/>
</dbReference>
<evidence type="ECO:0000256" key="2">
    <source>
        <dbReference type="ARBA" id="ARBA00008398"/>
    </source>
</evidence>
<comment type="function">
    <text evidence="10">Component of the origin recognition complex (ORC) that binds origins of replication. DNA-binding is ATP-dependent, however specific DNA sequences that define origins of replication have not been identified so far. ORC is required to assemble the pre-replication complex necessary to initiate DNA replication.</text>
</comment>
<evidence type="ECO:0000256" key="7">
    <source>
        <dbReference type="ARBA" id="ARBA00022842"/>
    </source>
</evidence>
<dbReference type="InterPro" id="IPR003959">
    <property type="entry name" value="ATPase_AAA_core"/>
</dbReference>
<comment type="subunit">
    <text evidence="10">ORC is composed of six subunits.</text>
</comment>
<feature type="region of interest" description="Disordered" evidence="11">
    <location>
        <begin position="220"/>
        <end position="281"/>
    </location>
</feature>
<comment type="caution">
    <text evidence="13">The sequence shown here is derived from an EMBL/GenBank/DDBJ whole genome shotgun (WGS) entry which is preliminary data.</text>
</comment>
<dbReference type="GO" id="GO:0003688">
    <property type="term" value="F:DNA replication origin binding"/>
    <property type="evidence" value="ECO:0007669"/>
    <property type="project" value="EnsemblFungi"/>
</dbReference>
<comment type="similarity">
    <text evidence="2 10">Belongs to the ORC1 family.</text>
</comment>
<proteinExistence type="inferred from homology"/>
<dbReference type="GO" id="GO:0005664">
    <property type="term" value="C:nuclear origin of replication recognition complex"/>
    <property type="evidence" value="ECO:0007669"/>
    <property type="project" value="EnsemblFungi"/>
</dbReference>
<organism evidence="13 14">
    <name type="scientific">Drechmeria coniospora</name>
    <name type="common">Nematophagous fungus</name>
    <name type="synonym">Meria coniospora</name>
    <dbReference type="NCBI Taxonomy" id="98403"/>
    <lineage>
        <taxon>Eukaryota</taxon>
        <taxon>Fungi</taxon>
        <taxon>Dikarya</taxon>
        <taxon>Ascomycota</taxon>
        <taxon>Pezizomycotina</taxon>
        <taxon>Sordariomycetes</taxon>
        <taxon>Hypocreomycetidae</taxon>
        <taxon>Hypocreales</taxon>
        <taxon>Ophiocordycipitaceae</taxon>
        <taxon>Drechmeria</taxon>
    </lineage>
</organism>
<dbReference type="InParanoid" id="A0A151GFS2"/>
<dbReference type="GO" id="GO:0006270">
    <property type="term" value="P:DNA replication initiation"/>
    <property type="evidence" value="ECO:0007669"/>
    <property type="project" value="TreeGrafter"/>
</dbReference>
<keyword evidence="5 10" id="KW-0547">Nucleotide-binding</keyword>
<feature type="compositionally biased region" description="Polar residues" evidence="11">
    <location>
        <begin position="562"/>
        <end position="571"/>
    </location>
</feature>
<dbReference type="SUPFAM" id="SSF82061">
    <property type="entry name" value="BAH domain"/>
    <property type="match status" value="1"/>
</dbReference>
<dbReference type="GO" id="GO:0033260">
    <property type="term" value="P:nuclear DNA replication"/>
    <property type="evidence" value="ECO:0007669"/>
    <property type="project" value="EnsemblFungi"/>
</dbReference>
<keyword evidence="3 10" id="KW-0235">DNA replication</keyword>
<dbReference type="Gene3D" id="3.40.50.300">
    <property type="entry name" value="P-loop containing nucleotide triphosphate hydrolases"/>
    <property type="match status" value="1"/>
</dbReference>
<evidence type="ECO:0000259" key="12">
    <source>
        <dbReference type="PROSITE" id="PS51038"/>
    </source>
</evidence>
<evidence type="ECO:0000256" key="8">
    <source>
        <dbReference type="ARBA" id="ARBA00023125"/>
    </source>
</evidence>
<dbReference type="CDD" id="cd18139">
    <property type="entry name" value="HLD_clamp_RarA"/>
    <property type="match status" value="1"/>
</dbReference>
<dbReference type="FunFam" id="3.40.50.300:FF:000199">
    <property type="entry name" value="Origin recognition complex subunit 1"/>
    <property type="match status" value="1"/>
</dbReference>
<dbReference type="EMBL" id="LAYC01000003">
    <property type="protein sequence ID" value="KYK55953.1"/>
    <property type="molecule type" value="Genomic_DNA"/>
</dbReference>
<keyword evidence="14" id="KW-1185">Reference proteome</keyword>
<dbReference type="Gene3D" id="2.30.30.490">
    <property type="match status" value="1"/>
</dbReference>
<dbReference type="PROSITE" id="PS51038">
    <property type="entry name" value="BAH"/>
    <property type="match status" value="1"/>
</dbReference>
<dbReference type="InterPro" id="IPR048867">
    <property type="entry name" value="WHD_ORC1"/>
</dbReference>
<dbReference type="GO" id="GO:0000785">
    <property type="term" value="C:chromatin"/>
    <property type="evidence" value="ECO:0007669"/>
    <property type="project" value="EnsemblFungi"/>
</dbReference>
<dbReference type="Gene3D" id="1.10.8.60">
    <property type="match status" value="1"/>
</dbReference>
<dbReference type="RefSeq" id="XP_040655305.1">
    <property type="nucleotide sequence ID" value="XM_040805201.1"/>
</dbReference>
<dbReference type="InterPro" id="IPR001025">
    <property type="entry name" value="BAH_dom"/>
</dbReference>
<feature type="compositionally biased region" description="Polar residues" evidence="11">
    <location>
        <begin position="249"/>
        <end position="260"/>
    </location>
</feature>
<dbReference type="GO" id="GO:0003682">
    <property type="term" value="F:chromatin binding"/>
    <property type="evidence" value="ECO:0007669"/>
    <property type="project" value="InterPro"/>
</dbReference>
<dbReference type="Pfam" id="PF00004">
    <property type="entry name" value="AAA"/>
    <property type="match status" value="1"/>
</dbReference>
<evidence type="ECO:0000256" key="1">
    <source>
        <dbReference type="ARBA" id="ARBA00004123"/>
    </source>
</evidence>
<dbReference type="InterPro" id="IPR027417">
    <property type="entry name" value="P-loop_NTPase"/>
</dbReference>
<dbReference type="Proteomes" id="UP000076580">
    <property type="component" value="Chromosome 03"/>
</dbReference>
<dbReference type="Pfam" id="PF21312">
    <property type="entry name" value="WHD_ORC1"/>
    <property type="match status" value="1"/>
</dbReference>
<dbReference type="CDD" id="cd00009">
    <property type="entry name" value="AAA"/>
    <property type="match status" value="1"/>
</dbReference>
<evidence type="ECO:0000256" key="4">
    <source>
        <dbReference type="ARBA" id="ARBA00022723"/>
    </source>
</evidence>
<name>A0A151GFS2_DRECN</name>
<dbReference type="GO" id="GO:0016887">
    <property type="term" value="F:ATP hydrolysis activity"/>
    <property type="evidence" value="ECO:0007669"/>
    <property type="project" value="InterPro"/>
</dbReference>
<evidence type="ECO:0000256" key="10">
    <source>
        <dbReference type="RuleBase" id="RU365058"/>
    </source>
</evidence>
<evidence type="ECO:0000313" key="14">
    <source>
        <dbReference type="Proteomes" id="UP000076580"/>
    </source>
</evidence>
<protein>
    <recommendedName>
        <fullName evidence="10">Origin recognition complex subunit 1</fullName>
    </recommendedName>
</protein>
<dbReference type="STRING" id="98403.A0A151GFS2"/>
<keyword evidence="6 10" id="KW-0067">ATP-binding</keyword>
<keyword evidence="4" id="KW-0479">Metal-binding</keyword>
<evidence type="ECO:0000256" key="11">
    <source>
        <dbReference type="SAM" id="MobiDB-lite"/>
    </source>
</evidence>
<dbReference type="SMART" id="SM00382">
    <property type="entry name" value="AAA"/>
    <property type="match status" value="1"/>
</dbReference>
<dbReference type="GO" id="GO:0005524">
    <property type="term" value="F:ATP binding"/>
    <property type="evidence" value="ECO:0007669"/>
    <property type="project" value="UniProtKB-KW"/>
</dbReference>
<dbReference type="InterPro" id="IPR054425">
    <property type="entry name" value="Cdc6_ORC1-like_ATPase_lid"/>
</dbReference>
<dbReference type="SUPFAM" id="SSF52540">
    <property type="entry name" value="P-loop containing nucleoside triphosphate hydrolases"/>
    <property type="match status" value="1"/>
</dbReference>
<keyword evidence="7" id="KW-0460">Magnesium</keyword>
<sequence length="723" mass="79893">MTPKSGAKRDASTSQRPQKRSFSGVAREDSDDELGEDDLPWEWIYGVEPNEDDGQSHSKRRKVSDRIVGARMGSFECRVGDCVLLKAEGSNEAWVAIICEFIEPDGEGDKAANFMWFSTEKEIRNKSKKRDDFYWNELYISPSWDKNPLASINGKAQVTSLEAFLFKFPSGKIPRHFPEYGKTFICRRGCNTRTASYTDEFIWEEIYRGGKDIFELSQRIERDTKATRRRGKARGQSPHDPAYLPPQTPTKTSTVSARTPQSKRGHVEHGSRSQKRGAGKKLEFTPLATRKLFPGQAQSSPFQIARSHLHVSSVPTSLPCREGEFALVYSHLEAAITEGTGNCIYISGTPGTGKTATVREVISRLDDAVGSDELDDFIFVEINGMKITDPHQSYTLLWEALNGQRASPSQALDMLEREFGNPSPRRTPCVVLMDELDQLVTKNQAVMYNFFNWPTLRHSRLIVLAVANTMDLPERTLSNKISSRLGLTRITFPGYTHEQLMKIIQSRLEGVPDNVVDPDAIQFASRKVAAVSGDARRALDICRRAVELAERDADGDLPPTPSKTGGANQPSRAGRVTIATIKKAINEATSNPVQQHLRGLPLMSKLFMAALLLRIRRTGLAETTFGEALDELQRATVHSSPVNPGMASILGSSLKGTPASGPRPSTRPSSVHTAALDLVAAGLINLETQRAERSSKLRLAVADDEVKMALRDDGELKAMGIGI</sequence>
<gene>
    <name evidence="13" type="ORF">DCS_07918</name>
</gene>
<evidence type="ECO:0000256" key="6">
    <source>
        <dbReference type="ARBA" id="ARBA00022840"/>
    </source>
</evidence>
<dbReference type="GO" id="GO:0033314">
    <property type="term" value="P:mitotic DNA replication checkpoint signaling"/>
    <property type="evidence" value="ECO:0007669"/>
    <property type="project" value="EnsemblFungi"/>
</dbReference>
<keyword evidence="9 10" id="KW-0539">Nucleus</keyword>
<feature type="region of interest" description="Disordered" evidence="11">
    <location>
        <begin position="552"/>
        <end position="572"/>
    </location>
</feature>
<evidence type="ECO:0000313" key="13">
    <source>
        <dbReference type="EMBL" id="KYK55953.1"/>
    </source>
</evidence>
<dbReference type="PANTHER" id="PTHR10763">
    <property type="entry name" value="CELL DIVISION CONTROL PROTEIN 6-RELATED"/>
    <property type="match status" value="1"/>
</dbReference>
<feature type="domain" description="BAH" evidence="12">
    <location>
        <begin position="75"/>
        <end position="201"/>
    </location>
</feature>
<accession>A0A151GFS2</accession>
<evidence type="ECO:0000256" key="3">
    <source>
        <dbReference type="ARBA" id="ARBA00022705"/>
    </source>
</evidence>
<dbReference type="PANTHER" id="PTHR10763:SF23">
    <property type="entry name" value="ORIGIN RECOGNITION COMPLEX SUBUNIT 1"/>
    <property type="match status" value="1"/>
</dbReference>
<evidence type="ECO:0000256" key="9">
    <source>
        <dbReference type="ARBA" id="ARBA00023242"/>
    </source>
</evidence>
<evidence type="ECO:0000256" key="5">
    <source>
        <dbReference type="ARBA" id="ARBA00022741"/>
    </source>
</evidence>